<keyword evidence="9 14" id="KW-1133">Transmembrane helix</keyword>
<evidence type="ECO:0000256" key="12">
    <source>
        <dbReference type="RuleBase" id="RU004057"/>
    </source>
</evidence>
<evidence type="ECO:0000256" key="5">
    <source>
        <dbReference type="ARBA" id="ARBA00022475"/>
    </source>
</evidence>
<evidence type="ECO:0000313" key="16">
    <source>
        <dbReference type="EMBL" id="RLP77175.1"/>
    </source>
</evidence>
<feature type="domain" description="MotA/TolQ/ExbB proton channel" evidence="15">
    <location>
        <begin position="192"/>
        <end position="306"/>
    </location>
</feature>
<comment type="caution">
    <text evidence="16">The sequence shown here is derived from an EMBL/GenBank/DDBJ whole genome shotgun (WGS) entry which is preliminary data.</text>
</comment>
<evidence type="ECO:0000256" key="8">
    <source>
        <dbReference type="ARBA" id="ARBA00022927"/>
    </source>
</evidence>
<comment type="similarity">
    <text evidence="12">Belongs to the exbB/tolQ family.</text>
</comment>
<feature type="region of interest" description="Disordered" evidence="13">
    <location>
        <begin position="46"/>
        <end position="98"/>
    </location>
</feature>
<comment type="subunit">
    <text evidence="2">The accessory proteins ExbB and ExbD seem to form a complex with TonB.</text>
</comment>
<evidence type="ECO:0000256" key="10">
    <source>
        <dbReference type="ARBA" id="ARBA00023136"/>
    </source>
</evidence>
<evidence type="ECO:0000256" key="11">
    <source>
        <dbReference type="ARBA" id="ARBA00024816"/>
    </source>
</evidence>
<keyword evidence="7 14" id="KW-0812">Transmembrane</keyword>
<dbReference type="EMBL" id="RCTF01000011">
    <property type="protein sequence ID" value="RLP77175.1"/>
    <property type="molecule type" value="Genomic_DNA"/>
</dbReference>
<keyword evidence="5" id="KW-1003">Cell membrane</keyword>
<dbReference type="GO" id="GO:0022857">
    <property type="term" value="F:transmembrane transporter activity"/>
    <property type="evidence" value="ECO:0007669"/>
    <property type="project" value="InterPro"/>
</dbReference>
<evidence type="ECO:0000256" key="3">
    <source>
        <dbReference type="ARBA" id="ARBA00022093"/>
    </source>
</evidence>
<protein>
    <recommendedName>
        <fullName evidence="3">Biopolymer transport protein ExbB</fullName>
    </recommendedName>
</protein>
<dbReference type="AlphaFoldDB" id="A0A3L7AAT2"/>
<accession>A0A3L7AAT2</accession>
<reference evidence="16 17" key="1">
    <citation type="submission" date="2018-10" db="EMBL/GenBank/DDBJ databases">
        <title>Xanthobacter tagetidis genome sequencing and assembly.</title>
        <authorList>
            <person name="Maclea K.S."/>
            <person name="Goen A.E."/>
            <person name="Fatima S.A."/>
        </authorList>
    </citation>
    <scope>NUCLEOTIDE SEQUENCE [LARGE SCALE GENOMIC DNA]</scope>
    <source>
        <strain evidence="16 17">ATCC 700314</strain>
    </source>
</reference>
<evidence type="ECO:0000256" key="14">
    <source>
        <dbReference type="SAM" id="Phobius"/>
    </source>
</evidence>
<evidence type="ECO:0000313" key="17">
    <source>
        <dbReference type="Proteomes" id="UP000269692"/>
    </source>
</evidence>
<evidence type="ECO:0000256" key="6">
    <source>
        <dbReference type="ARBA" id="ARBA00022519"/>
    </source>
</evidence>
<dbReference type="GO" id="GO:0005886">
    <property type="term" value="C:plasma membrane"/>
    <property type="evidence" value="ECO:0007669"/>
    <property type="project" value="UniProtKB-SubCell"/>
</dbReference>
<feature type="transmembrane region" description="Helical" evidence="14">
    <location>
        <begin position="280"/>
        <end position="301"/>
    </location>
</feature>
<proteinExistence type="inferred from homology"/>
<evidence type="ECO:0000256" key="1">
    <source>
        <dbReference type="ARBA" id="ARBA00004429"/>
    </source>
</evidence>
<dbReference type="InterPro" id="IPR014164">
    <property type="entry name" value="TonB_ExbB_1"/>
</dbReference>
<dbReference type="Pfam" id="PF01618">
    <property type="entry name" value="MotA_ExbB"/>
    <property type="match status" value="1"/>
</dbReference>
<feature type="compositionally biased region" description="Low complexity" evidence="13">
    <location>
        <begin position="88"/>
        <end position="98"/>
    </location>
</feature>
<dbReference type="GO" id="GO:0017038">
    <property type="term" value="P:protein import"/>
    <property type="evidence" value="ECO:0007669"/>
    <property type="project" value="TreeGrafter"/>
</dbReference>
<evidence type="ECO:0000256" key="13">
    <source>
        <dbReference type="SAM" id="MobiDB-lite"/>
    </source>
</evidence>
<dbReference type="OrthoDB" id="9805133at2"/>
<name>A0A3L7AAT2_9HYPH</name>
<comment type="subcellular location">
    <subcellularLocation>
        <location evidence="1">Cell inner membrane</location>
        <topology evidence="1">Multi-pass membrane protein</topology>
    </subcellularLocation>
    <subcellularLocation>
        <location evidence="12">Membrane</location>
        <topology evidence="12">Multi-pass membrane protein</topology>
    </subcellularLocation>
</comment>
<feature type="transmembrane region" description="Helical" evidence="14">
    <location>
        <begin position="235"/>
        <end position="260"/>
    </location>
</feature>
<dbReference type="InterPro" id="IPR050790">
    <property type="entry name" value="ExbB/TolQ_transport"/>
</dbReference>
<dbReference type="PANTHER" id="PTHR30625">
    <property type="entry name" value="PROTEIN TOLQ"/>
    <property type="match status" value="1"/>
</dbReference>
<comment type="function">
    <text evidence="11">Involved in the TonB-dependent energy-dependent transport of various receptor-bound substrates. Protects ExbD from proteolytic degradation and functionally stabilizes TonB.</text>
</comment>
<sequence>MLLCFRSIVACFAPFRRSGGAFVLAGLLIIGATYPSLAQQGAAAPAAAPPPVAQPASSGTPSAAESQGAPASPSVPAVPGEHAGHNMSPAEAVPASEASAPAAAPAAANALLPHDLSPWGMFMAADLVVKAVMIGLAFASVLTWTVWVAKSLEIAFARRSVARTLAALRSSSTLVEAARDIPAGKGAAPTTVRAALGEWRHSDGLPADGIKERVAVALNRIEAAAGRRMAVGTGILATIGATAPFVGLFGTVWGIMNSFIGISKAQTTNLAVVAPGIAEALLATAIGLVAAIPAVVIYNVFARAIAGYKAALADTSAEVMRHLSRDLDRAAAGDEDLVAEVVSLRAAAE</sequence>
<gene>
    <name evidence="16" type="primary">exbB</name>
    <name evidence="16" type="ORF">D9R14_14315</name>
</gene>
<keyword evidence="8 12" id="KW-0653">Protein transport</keyword>
<dbReference type="Proteomes" id="UP000269692">
    <property type="component" value="Unassembled WGS sequence"/>
</dbReference>
<keyword evidence="17" id="KW-1185">Reference proteome</keyword>
<dbReference type="PANTHER" id="PTHR30625:SF16">
    <property type="entry name" value="BIOPOLYMER TRANSPORT PROTEIN EXBB"/>
    <property type="match status" value="1"/>
</dbReference>
<keyword evidence="4 12" id="KW-0813">Transport</keyword>
<keyword evidence="10 14" id="KW-0472">Membrane</keyword>
<organism evidence="16 17">
    <name type="scientific">Xanthobacter tagetidis</name>
    <dbReference type="NCBI Taxonomy" id="60216"/>
    <lineage>
        <taxon>Bacteria</taxon>
        <taxon>Pseudomonadati</taxon>
        <taxon>Pseudomonadota</taxon>
        <taxon>Alphaproteobacteria</taxon>
        <taxon>Hyphomicrobiales</taxon>
        <taxon>Xanthobacteraceae</taxon>
        <taxon>Xanthobacter</taxon>
    </lineage>
</organism>
<evidence type="ECO:0000256" key="2">
    <source>
        <dbReference type="ARBA" id="ARBA00011471"/>
    </source>
</evidence>
<dbReference type="NCBIfam" id="TIGR02797">
    <property type="entry name" value="exbB"/>
    <property type="match status" value="1"/>
</dbReference>
<evidence type="ECO:0000256" key="7">
    <source>
        <dbReference type="ARBA" id="ARBA00022692"/>
    </source>
</evidence>
<dbReference type="InterPro" id="IPR002898">
    <property type="entry name" value="MotA_ExbB_proton_chnl"/>
</dbReference>
<feature type="compositionally biased region" description="Low complexity" evidence="13">
    <location>
        <begin position="69"/>
        <end position="79"/>
    </location>
</feature>
<evidence type="ECO:0000256" key="4">
    <source>
        <dbReference type="ARBA" id="ARBA00022448"/>
    </source>
</evidence>
<keyword evidence="6" id="KW-0997">Cell inner membrane</keyword>
<evidence type="ECO:0000259" key="15">
    <source>
        <dbReference type="Pfam" id="PF01618"/>
    </source>
</evidence>
<evidence type="ECO:0000256" key="9">
    <source>
        <dbReference type="ARBA" id="ARBA00022989"/>
    </source>
</evidence>
<feature type="transmembrane region" description="Helical" evidence="14">
    <location>
        <begin position="127"/>
        <end position="149"/>
    </location>
</feature>